<dbReference type="InterPro" id="IPR008814">
    <property type="entry name" value="Swp1"/>
</dbReference>
<keyword evidence="11" id="KW-1185">Reference proteome</keyword>
<feature type="chain" id="PRO_5044226612" description="Ribophorin II C-terminal domain-containing protein" evidence="8">
    <location>
        <begin position="19"/>
        <end position="301"/>
    </location>
</feature>
<keyword evidence="4" id="KW-0256">Endoplasmic reticulum</keyword>
<feature type="signal peptide" evidence="8">
    <location>
        <begin position="1"/>
        <end position="18"/>
    </location>
</feature>
<name>A0A395T5V7_9HYPO</name>
<feature type="transmembrane region" description="Helical" evidence="7">
    <location>
        <begin position="183"/>
        <end position="207"/>
    </location>
</feature>
<organism evidence="10 11">
    <name type="scientific">Fusarium longipes</name>
    <dbReference type="NCBI Taxonomy" id="694270"/>
    <lineage>
        <taxon>Eukaryota</taxon>
        <taxon>Fungi</taxon>
        <taxon>Dikarya</taxon>
        <taxon>Ascomycota</taxon>
        <taxon>Pezizomycotina</taxon>
        <taxon>Sordariomycetes</taxon>
        <taxon>Hypocreomycetidae</taxon>
        <taxon>Hypocreales</taxon>
        <taxon>Nectriaceae</taxon>
        <taxon>Fusarium</taxon>
    </lineage>
</organism>
<dbReference type="UniPathway" id="UPA00378"/>
<evidence type="ECO:0000256" key="3">
    <source>
        <dbReference type="ARBA" id="ARBA00022729"/>
    </source>
</evidence>
<keyword evidence="3 8" id="KW-0732">Signal</keyword>
<dbReference type="OrthoDB" id="432292at2759"/>
<sequence length="301" mass="32469">MRFSIASSIIFLTSVASAASSWSFKDGSVTVASKKGQDVTAKFSNQQPVKDTLVLGKTDTIKVSLTTTEDSEAKRPHQAFIVITESTGLEVSLPLDIKSTGKGVTTISHKDLPVQFLLSDEPLKTNLVLGSFGSSSPLISPIFDIEIYHVPNTPRPQYEPPLRYGPRAEIHHIFKVGDTSPPMIISLVFVIAIVATLPVLLVAWSLLGANLDHLPKALGAAPISHVLFVGSIIAIEGSLFLYYVKWNLFQLLPVFLALSGVAFLSGVKALSEVQGRRLAGESYYLTMGSEDNPATRGFQSD</sequence>
<evidence type="ECO:0000256" key="7">
    <source>
        <dbReference type="SAM" id="Phobius"/>
    </source>
</evidence>
<evidence type="ECO:0000256" key="1">
    <source>
        <dbReference type="ARBA" id="ARBA00004477"/>
    </source>
</evidence>
<evidence type="ECO:0000256" key="2">
    <source>
        <dbReference type="ARBA" id="ARBA00022692"/>
    </source>
</evidence>
<feature type="transmembrane region" description="Helical" evidence="7">
    <location>
        <begin position="248"/>
        <end position="267"/>
    </location>
</feature>
<proteinExistence type="predicted"/>
<evidence type="ECO:0000313" key="11">
    <source>
        <dbReference type="Proteomes" id="UP000266234"/>
    </source>
</evidence>
<dbReference type="PANTHER" id="PTHR12640:SF0">
    <property type="entry name" value="DOLICHYL-DIPHOSPHOOLIGOSACCHARIDE--PROTEIN GLYCOSYLTRANSFERASE SUBUNIT 2"/>
    <property type="match status" value="1"/>
</dbReference>
<evidence type="ECO:0000256" key="6">
    <source>
        <dbReference type="ARBA" id="ARBA00023136"/>
    </source>
</evidence>
<keyword evidence="6 7" id="KW-0472">Membrane</keyword>
<dbReference type="InterPro" id="IPR056790">
    <property type="entry name" value="Ribophorin_II_C"/>
</dbReference>
<dbReference type="Proteomes" id="UP000266234">
    <property type="component" value="Unassembled WGS sequence"/>
</dbReference>
<keyword evidence="5 7" id="KW-1133">Transmembrane helix</keyword>
<gene>
    <name evidence="10" type="ORF">FLONG3_2343</name>
</gene>
<comment type="caution">
    <text evidence="10">The sequence shown here is derived from an EMBL/GenBank/DDBJ whole genome shotgun (WGS) entry which is preliminary data.</text>
</comment>
<dbReference type="STRING" id="694270.A0A395T5V7"/>
<dbReference type="GO" id="GO:0006487">
    <property type="term" value="P:protein N-linked glycosylation"/>
    <property type="evidence" value="ECO:0007669"/>
    <property type="project" value="TreeGrafter"/>
</dbReference>
<evidence type="ECO:0000256" key="8">
    <source>
        <dbReference type="SAM" id="SignalP"/>
    </source>
</evidence>
<comment type="subcellular location">
    <subcellularLocation>
        <location evidence="1">Endoplasmic reticulum membrane</location>
        <topology evidence="1">Multi-pass membrane protein</topology>
    </subcellularLocation>
</comment>
<dbReference type="AlphaFoldDB" id="A0A395T5V7"/>
<evidence type="ECO:0000256" key="5">
    <source>
        <dbReference type="ARBA" id="ARBA00022989"/>
    </source>
</evidence>
<dbReference type="PANTHER" id="PTHR12640">
    <property type="entry name" value="RIBOPHORIN II"/>
    <property type="match status" value="1"/>
</dbReference>
<evidence type="ECO:0000313" key="10">
    <source>
        <dbReference type="EMBL" id="RGP79595.1"/>
    </source>
</evidence>
<feature type="transmembrane region" description="Helical" evidence="7">
    <location>
        <begin position="219"/>
        <end position="242"/>
    </location>
</feature>
<dbReference type="Pfam" id="PF25147">
    <property type="entry name" value="Ribophorin_II_C"/>
    <property type="match status" value="1"/>
</dbReference>
<evidence type="ECO:0000256" key="4">
    <source>
        <dbReference type="ARBA" id="ARBA00022824"/>
    </source>
</evidence>
<feature type="domain" description="Ribophorin II C-terminal" evidence="9">
    <location>
        <begin position="174"/>
        <end position="277"/>
    </location>
</feature>
<protein>
    <recommendedName>
        <fullName evidence="9">Ribophorin II C-terminal domain-containing protein</fullName>
    </recommendedName>
</protein>
<dbReference type="GO" id="GO:0008250">
    <property type="term" value="C:oligosaccharyltransferase complex"/>
    <property type="evidence" value="ECO:0007669"/>
    <property type="project" value="InterPro"/>
</dbReference>
<keyword evidence="2 7" id="KW-0812">Transmembrane</keyword>
<reference evidence="10 11" key="1">
    <citation type="journal article" date="2018" name="PLoS Pathog.">
        <title>Evolution of structural diversity of trichothecenes, a family of toxins produced by plant pathogenic and entomopathogenic fungi.</title>
        <authorList>
            <person name="Proctor R.H."/>
            <person name="McCormick S.P."/>
            <person name="Kim H.S."/>
            <person name="Cardoza R.E."/>
            <person name="Stanley A.M."/>
            <person name="Lindo L."/>
            <person name="Kelly A."/>
            <person name="Brown D.W."/>
            <person name="Lee T."/>
            <person name="Vaughan M.M."/>
            <person name="Alexander N.J."/>
            <person name="Busman M."/>
            <person name="Gutierrez S."/>
        </authorList>
    </citation>
    <scope>NUCLEOTIDE SEQUENCE [LARGE SCALE GENOMIC DNA]</scope>
    <source>
        <strain evidence="10 11">NRRL 20695</strain>
    </source>
</reference>
<accession>A0A395T5V7</accession>
<dbReference type="EMBL" id="PXOG01000044">
    <property type="protein sequence ID" value="RGP79595.1"/>
    <property type="molecule type" value="Genomic_DNA"/>
</dbReference>
<evidence type="ECO:0000259" key="9">
    <source>
        <dbReference type="Pfam" id="PF25147"/>
    </source>
</evidence>